<evidence type="ECO:0000256" key="1">
    <source>
        <dbReference type="ARBA" id="ARBA00001953"/>
    </source>
</evidence>
<comment type="caution">
    <text evidence="10">The sequence shown here is derived from an EMBL/GenBank/DDBJ whole genome shotgun (WGS) entry which is preliminary data.</text>
</comment>
<keyword evidence="11" id="KW-1185">Reference proteome</keyword>
<evidence type="ECO:0000259" key="7">
    <source>
        <dbReference type="PROSITE" id="PS50968"/>
    </source>
</evidence>
<dbReference type="InterPro" id="IPR011053">
    <property type="entry name" value="Single_hybrid_motif"/>
</dbReference>
<comment type="cofactor">
    <cofactor evidence="1">
        <name>biotin</name>
        <dbReference type="ChEBI" id="CHEBI:57586"/>
    </cofactor>
</comment>
<dbReference type="PROSITE" id="PS50979">
    <property type="entry name" value="BC"/>
    <property type="match status" value="1"/>
</dbReference>
<evidence type="ECO:0000259" key="9">
    <source>
        <dbReference type="PROSITE" id="PS50979"/>
    </source>
</evidence>
<dbReference type="Pfam" id="PF00289">
    <property type="entry name" value="Biotin_carb_N"/>
    <property type="match status" value="1"/>
</dbReference>
<dbReference type="GO" id="GO:0046872">
    <property type="term" value="F:metal ion binding"/>
    <property type="evidence" value="ECO:0007669"/>
    <property type="project" value="InterPro"/>
</dbReference>
<evidence type="ECO:0008006" key="12">
    <source>
        <dbReference type="Google" id="ProtNLM"/>
    </source>
</evidence>
<dbReference type="PROSITE" id="PS00866">
    <property type="entry name" value="CPSASE_1"/>
    <property type="match status" value="1"/>
</dbReference>
<dbReference type="FunFam" id="3.30.1490.20:FF:000003">
    <property type="entry name" value="acetyl-CoA carboxylase isoform X1"/>
    <property type="match status" value="1"/>
</dbReference>
<reference evidence="10 11" key="1">
    <citation type="submission" date="2022-07" db="EMBL/GenBank/DDBJ databases">
        <title>Genome-wide signatures of adaptation to extreme environments.</title>
        <authorList>
            <person name="Cho C.H."/>
            <person name="Yoon H.S."/>
        </authorList>
    </citation>
    <scope>NUCLEOTIDE SEQUENCE [LARGE SCALE GENOMIC DNA]</scope>
    <source>
        <strain evidence="10 11">DBV 063 E5</strain>
    </source>
</reference>
<evidence type="ECO:0000313" key="11">
    <source>
        <dbReference type="Proteomes" id="UP001301350"/>
    </source>
</evidence>
<dbReference type="InterPro" id="IPR011761">
    <property type="entry name" value="ATP-grasp"/>
</dbReference>
<keyword evidence="2" id="KW-0436">Ligase</keyword>
<evidence type="ECO:0000256" key="3">
    <source>
        <dbReference type="ARBA" id="ARBA00022741"/>
    </source>
</evidence>
<dbReference type="Pfam" id="PF00364">
    <property type="entry name" value="Biotin_lipoyl"/>
    <property type="match status" value="1"/>
</dbReference>
<dbReference type="InterPro" id="IPR005482">
    <property type="entry name" value="Biotin_COase_C"/>
</dbReference>
<evidence type="ECO:0000256" key="5">
    <source>
        <dbReference type="ARBA" id="ARBA00023267"/>
    </source>
</evidence>
<dbReference type="AlphaFoldDB" id="A0AAV9J2G0"/>
<feature type="domain" description="Lipoyl-binding" evidence="7">
    <location>
        <begin position="540"/>
        <end position="619"/>
    </location>
</feature>
<dbReference type="Gene3D" id="3.30.470.20">
    <property type="entry name" value="ATP-grasp fold, B domain"/>
    <property type="match status" value="1"/>
</dbReference>
<name>A0AAV9J2G0_CYACA</name>
<evidence type="ECO:0000256" key="6">
    <source>
        <dbReference type="PROSITE-ProRule" id="PRU00409"/>
    </source>
</evidence>
<dbReference type="PROSITE" id="PS50975">
    <property type="entry name" value="ATP_GRASP"/>
    <property type="match status" value="1"/>
</dbReference>
<accession>A0AAV9J2G0</accession>
<dbReference type="InterPro" id="IPR011764">
    <property type="entry name" value="Biotin_carboxylation_dom"/>
</dbReference>
<dbReference type="InterPro" id="IPR001882">
    <property type="entry name" value="Biotin_BS"/>
</dbReference>
<dbReference type="GO" id="GO:0016874">
    <property type="term" value="F:ligase activity"/>
    <property type="evidence" value="ECO:0007669"/>
    <property type="project" value="UniProtKB-KW"/>
</dbReference>
<dbReference type="InterPro" id="IPR011054">
    <property type="entry name" value="Rudment_hybrid_motif"/>
</dbReference>
<feature type="domain" description="ATP-grasp" evidence="8">
    <location>
        <begin position="117"/>
        <end position="315"/>
    </location>
</feature>
<keyword evidence="3 6" id="KW-0547">Nucleotide-binding</keyword>
<dbReference type="InterPro" id="IPR050856">
    <property type="entry name" value="Biotin_carboxylase_complex"/>
</dbReference>
<evidence type="ECO:0000259" key="8">
    <source>
        <dbReference type="PROSITE" id="PS50975"/>
    </source>
</evidence>
<proteinExistence type="predicted"/>
<dbReference type="SUPFAM" id="SSF51246">
    <property type="entry name" value="Rudiment single hybrid motif"/>
    <property type="match status" value="1"/>
</dbReference>
<evidence type="ECO:0000256" key="4">
    <source>
        <dbReference type="ARBA" id="ARBA00022840"/>
    </source>
</evidence>
<protein>
    <recommendedName>
        <fullName evidence="12">Propionyl-CoA carboxylase</fullName>
    </recommendedName>
</protein>
<dbReference type="InterPro" id="IPR000089">
    <property type="entry name" value="Biotin_lipoyl"/>
</dbReference>
<dbReference type="SUPFAM" id="SSF52440">
    <property type="entry name" value="PreATP-grasp domain"/>
    <property type="match status" value="1"/>
</dbReference>
<dbReference type="CDD" id="cd06850">
    <property type="entry name" value="biotinyl_domain"/>
    <property type="match status" value="1"/>
</dbReference>
<evidence type="ECO:0000256" key="2">
    <source>
        <dbReference type="ARBA" id="ARBA00022598"/>
    </source>
</evidence>
<dbReference type="SUPFAM" id="SSF56059">
    <property type="entry name" value="Glutathione synthetase ATP-binding domain-like"/>
    <property type="match status" value="1"/>
</dbReference>
<organism evidence="10 11">
    <name type="scientific">Cyanidium caldarium</name>
    <name type="common">Red alga</name>
    <dbReference type="NCBI Taxonomy" id="2771"/>
    <lineage>
        <taxon>Eukaryota</taxon>
        <taxon>Rhodophyta</taxon>
        <taxon>Bangiophyceae</taxon>
        <taxon>Cyanidiales</taxon>
        <taxon>Cyanidiaceae</taxon>
        <taxon>Cyanidium</taxon>
    </lineage>
</organism>
<dbReference type="PROSITE" id="PS50968">
    <property type="entry name" value="BIOTINYL_LIPOYL"/>
    <property type="match status" value="1"/>
</dbReference>
<keyword evidence="4 6" id="KW-0067">ATP-binding</keyword>
<dbReference type="PANTHER" id="PTHR18866:SF33">
    <property type="entry name" value="METHYLCROTONOYL-COA CARBOXYLASE SUBUNIT ALPHA, MITOCHONDRIAL-RELATED"/>
    <property type="match status" value="1"/>
</dbReference>
<dbReference type="EMBL" id="JANCYW010000016">
    <property type="protein sequence ID" value="KAK4538233.1"/>
    <property type="molecule type" value="Genomic_DNA"/>
</dbReference>
<feature type="domain" description="Biotin carboxylation" evidence="9">
    <location>
        <begin position="4"/>
        <end position="446"/>
    </location>
</feature>
<dbReference type="PANTHER" id="PTHR18866">
    <property type="entry name" value="CARBOXYLASE:PYRUVATE/ACETYL-COA/PROPIONYL-COA CARBOXYLASE"/>
    <property type="match status" value="1"/>
</dbReference>
<dbReference type="GO" id="GO:0005524">
    <property type="term" value="F:ATP binding"/>
    <property type="evidence" value="ECO:0007669"/>
    <property type="project" value="UniProtKB-UniRule"/>
</dbReference>
<dbReference type="InterPro" id="IPR016185">
    <property type="entry name" value="PreATP-grasp_dom_sf"/>
</dbReference>
<dbReference type="InterPro" id="IPR005479">
    <property type="entry name" value="CPAse_ATP-bd"/>
</dbReference>
<keyword evidence="5" id="KW-0092">Biotin</keyword>
<dbReference type="Pfam" id="PF02785">
    <property type="entry name" value="Biotin_carb_C"/>
    <property type="match status" value="1"/>
</dbReference>
<gene>
    <name evidence="10" type="ORF">CDCA_CDCA16G4258</name>
</gene>
<dbReference type="Pfam" id="PF02786">
    <property type="entry name" value="CPSase_L_D2"/>
    <property type="match status" value="1"/>
</dbReference>
<dbReference type="SMART" id="SM00878">
    <property type="entry name" value="Biotin_carb_C"/>
    <property type="match status" value="1"/>
</dbReference>
<dbReference type="Gene3D" id="2.40.50.100">
    <property type="match status" value="1"/>
</dbReference>
<dbReference type="SUPFAM" id="SSF51230">
    <property type="entry name" value="Single hybrid motif"/>
    <property type="match status" value="1"/>
</dbReference>
<dbReference type="PROSITE" id="PS00867">
    <property type="entry name" value="CPSASE_2"/>
    <property type="match status" value="1"/>
</dbReference>
<dbReference type="InterPro" id="IPR005481">
    <property type="entry name" value="BC-like_N"/>
</dbReference>
<evidence type="ECO:0000313" key="10">
    <source>
        <dbReference type="EMBL" id="KAK4538233.1"/>
    </source>
</evidence>
<dbReference type="Proteomes" id="UP001301350">
    <property type="component" value="Unassembled WGS sequence"/>
</dbReference>
<dbReference type="PROSITE" id="PS00188">
    <property type="entry name" value="BIOTIN"/>
    <property type="match status" value="1"/>
</dbReference>
<sequence>MPAPLHRILIANRGEIACRIARTLLRLRIEPVSVYTDADASSLHVRSAVRAERVSSYLSIEDMVQVAQRTGSDAVHPGYGFLSENVAFAEALAADNIHFIGPPPAALASMGDKLASKRIAAAAGVPTIPGYSGVVRDAQHALELARTIAYPVMLKASAGGGGKGMRIAFDDAQLREAFTLCAAEAQGAFGDARLLIEKYIEDARHIEVQILADRHGHVVALPERECSVQRRNQKVLEESPSPLVDVAMRQQLSEEAIALARAVGYQSAGTVEFVVNGRDRSHYFLEMNTRLQVEHPVTEAVTGLDLVEQMVRVARGEKLDLGEVVPPHGWAIEARVYAEDASSGTFLPSCGRLRRMREPPIETGVRIDTGFEEGDTVSVYFDPMLSKVVAHGADREQARERLLRALDGYVVDGVQTNIALLRDICGGCEAFVQGTMTTSLLRDYRMRFGEEQVRQALRVLAQEATVAGSPPPVMAYVRDYGPVPIESTSAADALLVHRLPPRRAPRLLVHGVPLEILRLYNAEEWRLWQSIRPAHPATDQASASASLRELRAPMPGQLVALLIQPGERVQAGQEVAVLEAMKMRNVLRAPDVGDSLVVQQLPVNIGCLVQKGDLIVAFE</sequence>